<dbReference type="RefSeq" id="XP_012194034.1">
    <property type="nucleotide sequence ID" value="XM_012338644.1"/>
</dbReference>
<feature type="region of interest" description="Disordered" evidence="1">
    <location>
        <begin position="39"/>
        <end position="67"/>
    </location>
</feature>
<keyword evidence="3" id="KW-1185">Reference proteome</keyword>
<protein>
    <submittedName>
        <fullName evidence="2">Uncharacterized protein</fullName>
    </submittedName>
</protein>
<dbReference type="GeneID" id="24140314"/>
<dbReference type="EMBL" id="KK583189">
    <property type="protein sequence ID" value="KDO35655.1"/>
    <property type="molecule type" value="Genomic_DNA"/>
</dbReference>
<dbReference type="VEuPathDB" id="FungiDB:SPRG_18817"/>
<proteinExistence type="predicted"/>
<accession>A0A067D2E3</accession>
<dbReference type="KEGG" id="spar:SPRG_18817"/>
<name>A0A067D2E3_SAPPC</name>
<dbReference type="Proteomes" id="UP000030745">
    <property type="component" value="Unassembled WGS sequence"/>
</dbReference>
<evidence type="ECO:0000313" key="3">
    <source>
        <dbReference type="Proteomes" id="UP000030745"/>
    </source>
</evidence>
<organism evidence="2 3">
    <name type="scientific">Saprolegnia parasitica (strain CBS 223.65)</name>
    <dbReference type="NCBI Taxonomy" id="695850"/>
    <lineage>
        <taxon>Eukaryota</taxon>
        <taxon>Sar</taxon>
        <taxon>Stramenopiles</taxon>
        <taxon>Oomycota</taxon>
        <taxon>Saprolegniomycetes</taxon>
        <taxon>Saprolegniales</taxon>
        <taxon>Saprolegniaceae</taxon>
        <taxon>Saprolegnia</taxon>
    </lineage>
</organism>
<dbReference type="AlphaFoldDB" id="A0A067D2E3"/>
<reference evidence="2 3" key="1">
    <citation type="journal article" date="2013" name="PLoS Genet.">
        <title>Distinctive expansion of potential virulence genes in the genome of the oomycete fish pathogen Saprolegnia parasitica.</title>
        <authorList>
            <person name="Jiang R.H."/>
            <person name="de Bruijn I."/>
            <person name="Haas B.J."/>
            <person name="Belmonte R."/>
            <person name="Lobach L."/>
            <person name="Christie J."/>
            <person name="van den Ackerveken G."/>
            <person name="Bottin A."/>
            <person name="Bulone V."/>
            <person name="Diaz-Moreno S.M."/>
            <person name="Dumas B."/>
            <person name="Fan L."/>
            <person name="Gaulin E."/>
            <person name="Govers F."/>
            <person name="Grenville-Briggs L.J."/>
            <person name="Horner N.R."/>
            <person name="Levin J.Z."/>
            <person name="Mammella M."/>
            <person name="Meijer H.J."/>
            <person name="Morris P."/>
            <person name="Nusbaum C."/>
            <person name="Oome S."/>
            <person name="Phillips A.J."/>
            <person name="van Rooyen D."/>
            <person name="Rzeszutek E."/>
            <person name="Saraiva M."/>
            <person name="Secombes C.J."/>
            <person name="Seidl M.F."/>
            <person name="Snel B."/>
            <person name="Stassen J.H."/>
            <person name="Sykes S."/>
            <person name="Tripathy S."/>
            <person name="van den Berg H."/>
            <person name="Vega-Arreguin J.C."/>
            <person name="Wawra S."/>
            <person name="Young S.K."/>
            <person name="Zeng Q."/>
            <person name="Dieguez-Uribeondo J."/>
            <person name="Russ C."/>
            <person name="Tyler B.M."/>
            <person name="van West P."/>
        </authorList>
    </citation>
    <scope>NUCLEOTIDE SEQUENCE [LARGE SCALE GENOMIC DNA]</scope>
    <source>
        <strain evidence="2 3">CBS 223.65</strain>
    </source>
</reference>
<feature type="region of interest" description="Disordered" evidence="1">
    <location>
        <begin position="1"/>
        <end position="26"/>
    </location>
</feature>
<evidence type="ECO:0000256" key="1">
    <source>
        <dbReference type="SAM" id="MobiDB-lite"/>
    </source>
</evidence>
<sequence>MDGRTSCAHGQRVATMPSSHRASSRVCRRTGAGIASALEGAGQPHRGRPRQLGKSCRSGDPKAIPRHGRATCVASSVFGEASCAVDGRSDDAVAALRQRHLKPRDASEGIRCSPFPRDVA</sequence>
<evidence type="ECO:0000313" key="2">
    <source>
        <dbReference type="EMBL" id="KDO35655.1"/>
    </source>
</evidence>
<gene>
    <name evidence="2" type="ORF">SPRG_18817</name>
</gene>